<evidence type="ECO:0000313" key="2">
    <source>
        <dbReference type="EMBL" id="MCE7004180.1"/>
    </source>
</evidence>
<evidence type="ECO:0000313" key="3">
    <source>
        <dbReference type="Proteomes" id="UP001521150"/>
    </source>
</evidence>
<feature type="transmembrane region" description="Helical" evidence="1">
    <location>
        <begin position="42"/>
        <end position="67"/>
    </location>
</feature>
<keyword evidence="1" id="KW-0812">Transmembrane</keyword>
<feature type="transmembrane region" description="Helical" evidence="1">
    <location>
        <begin position="163"/>
        <end position="181"/>
    </location>
</feature>
<keyword evidence="1" id="KW-0472">Membrane</keyword>
<organism evidence="2 3">
    <name type="scientific">Kibdelosporangium philippinense</name>
    <dbReference type="NCBI Taxonomy" id="211113"/>
    <lineage>
        <taxon>Bacteria</taxon>
        <taxon>Bacillati</taxon>
        <taxon>Actinomycetota</taxon>
        <taxon>Actinomycetes</taxon>
        <taxon>Pseudonocardiales</taxon>
        <taxon>Pseudonocardiaceae</taxon>
        <taxon>Kibdelosporangium</taxon>
    </lineage>
</organism>
<dbReference type="RefSeq" id="WP_233725712.1">
    <property type="nucleotide sequence ID" value="NZ_JAJVCN010000001.1"/>
</dbReference>
<protein>
    <submittedName>
        <fullName evidence="2">ABC transporter permease</fullName>
    </submittedName>
</protein>
<name>A0ABS8ZBH4_9PSEU</name>
<dbReference type="EMBL" id="JAJVCN010000001">
    <property type="protein sequence ID" value="MCE7004180.1"/>
    <property type="molecule type" value="Genomic_DNA"/>
</dbReference>
<accession>A0ABS8ZBH4</accession>
<dbReference type="Proteomes" id="UP001521150">
    <property type="component" value="Unassembled WGS sequence"/>
</dbReference>
<keyword evidence="3" id="KW-1185">Reference proteome</keyword>
<proteinExistence type="predicted"/>
<feature type="transmembrane region" description="Helical" evidence="1">
    <location>
        <begin position="12"/>
        <end position="30"/>
    </location>
</feature>
<feature type="transmembrane region" description="Helical" evidence="1">
    <location>
        <begin position="135"/>
        <end position="156"/>
    </location>
</feature>
<comment type="caution">
    <text evidence="2">The sequence shown here is derived from an EMBL/GenBank/DDBJ whole genome shotgun (WGS) entry which is preliminary data.</text>
</comment>
<sequence length="289" mass="30961">MIWVTWRQQRVQILAVFAVVAAVSVVLAVLRSQASSNSNDLLLSYMVMLIAVLPALVGMFVGAPLFAREIESGTHIFALSQSISRKKWLLTKGLMAGGSLAVAMFVLGVVAEWAMEPLQSSTLARMETGAFEVQGVVVGGYAILAFAVGATAGLVLRNTLAAMVVTLILYGAVLLTLGQSIRGNYAEPSYFEAPKNMVAGEADTARSWQVDFGYVDATGKQYSGLTMTECRNVVDPKGCLDGLNLVASYVKVHLPSQFWRFQFTELGLVLALSMVVLGGGAVMAKRRLT</sequence>
<evidence type="ECO:0000256" key="1">
    <source>
        <dbReference type="SAM" id="Phobius"/>
    </source>
</evidence>
<feature type="transmembrane region" description="Helical" evidence="1">
    <location>
        <begin position="88"/>
        <end position="115"/>
    </location>
</feature>
<keyword evidence="1" id="KW-1133">Transmembrane helix</keyword>
<reference evidence="2 3" key="1">
    <citation type="submission" date="2021-12" db="EMBL/GenBank/DDBJ databases">
        <title>Genome sequence of Kibdelosporangium philippinense ATCC 49844.</title>
        <authorList>
            <person name="Fedorov E.A."/>
            <person name="Omeragic M."/>
            <person name="Shalygina K.F."/>
            <person name="Maclea K.S."/>
        </authorList>
    </citation>
    <scope>NUCLEOTIDE SEQUENCE [LARGE SCALE GENOMIC DNA]</scope>
    <source>
        <strain evidence="2 3">ATCC 49844</strain>
    </source>
</reference>
<gene>
    <name evidence="2" type="ORF">LWC34_15245</name>
</gene>
<feature type="transmembrane region" description="Helical" evidence="1">
    <location>
        <begin position="266"/>
        <end position="284"/>
    </location>
</feature>